<dbReference type="AlphaFoldDB" id="X1IZM4"/>
<protein>
    <submittedName>
        <fullName evidence="1">Uncharacterized protein</fullName>
    </submittedName>
</protein>
<reference evidence="1" key="1">
    <citation type="journal article" date="2014" name="Front. Microbiol.">
        <title>High frequency of phylogenetically diverse reductive dehalogenase-homologous genes in deep subseafloor sedimentary metagenomes.</title>
        <authorList>
            <person name="Kawai M."/>
            <person name="Futagami T."/>
            <person name="Toyoda A."/>
            <person name="Takaki Y."/>
            <person name="Nishi S."/>
            <person name="Hori S."/>
            <person name="Arai W."/>
            <person name="Tsubouchi T."/>
            <person name="Morono Y."/>
            <person name="Uchiyama I."/>
            <person name="Ito T."/>
            <person name="Fujiyama A."/>
            <person name="Inagaki F."/>
            <person name="Takami H."/>
        </authorList>
    </citation>
    <scope>NUCLEOTIDE SEQUENCE</scope>
    <source>
        <strain evidence="1">Expedition CK06-06</strain>
    </source>
</reference>
<accession>X1IZM4</accession>
<proteinExistence type="predicted"/>
<dbReference type="EMBL" id="BARU01027499">
    <property type="protein sequence ID" value="GAH74710.1"/>
    <property type="molecule type" value="Genomic_DNA"/>
</dbReference>
<evidence type="ECO:0000313" key="1">
    <source>
        <dbReference type="EMBL" id="GAH74710.1"/>
    </source>
</evidence>
<name>X1IZM4_9ZZZZ</name>
<sequence>MSLKIHALPTGTCFTKVGCVMGYWDQVPDKDKKNIKFWGKGD</sequence>
<feature type="non-terminal residue" evidence="1">
    <location>
        <position position="42"/>
    </location>
</feature>
<comment type="caution">
    <text evidence="1">The sequence shown here is derived from an EMBL/GenBank/DDBJ whole genome shotgun (WGS) entry which is preliminary data.</text>
</comment>
<organism evidence="1">
    <name type="scientific">marine sediment metagenome</name>
    <dbReference type="NCBI Taxonomy" id="412755"/>
    <lineage>
        <taxon>unclassified sequences</taxon>
        <taxon>metagenomes</taxon>
        <taxon>ecological metagenomes</taxon>
    </lineage>
</organism>
<gene>
    <name evidence="1" type="ORF">S03H2_44013</name>
</gene>